<evidence type="ECO:0000256" key="4">
    <source>
        <dbReference type="ARBA" id="ARBA00011962"/>
    </source>
</evidence>
<evidence type="ECO:0000259" key="16">
    <source>
        <dbReference type="Pfam" id="PF18085"/>
    </source>
</evidence>
<organism evidence="17 18">
    <name type="scientific">Propionicimonas paludicola</name>
    <dbReference type="NCBI Taxonomy" id="185243"/>
    <lineage>
        <taxon>Bacteria</taxon>
        <taxon>Bacillati</taxon>
        <taxon>Actinomycetota</taxon>
        <taxon>Actinomycetes</taxon>
        <taxon>Propionibacteriales</taxon>
        <taxon>Nocardioidaceae</taxon>
        <taxon>Propionicimonas</taxon>
    </lineage>
</organism>
<dbReference type="AlphaFoldDB" id="A0A2A9CQV1"/>
<evidence type="ECO:0000256" key="13">
    <source>
        <dbReference type="ARBA" id="ARBA00031251"/>
    </source>
</evidence>
<proteinExistence type="inferred from homology"/>
<comment type="pathway">
    <text evidence="1">Glycan biosynthesis; glycogen biosynthesis.</text>
</comment>
<name>A0A2A9CQV1_9ACTN</name>
<keyword evidence="8" id="KW-0547">Nucleotide-binding</keyword>
<dbReference type="UniPathway" id="UPA00164"/>
<dbReference type="InterPro" id="IPR011009">
    <property type="entry name" value="Kinase-like_dom_sf"/>
</dbReference>
<dbReference type="Pfam" id="PF18085">
    <property type="entry name" value="Mak_N_cap"/>
    <property type="match status" value="1"/>
</dbReference>
<evidence type="ECO:0000256" key="14">
    <source>
        <dbReference type="ARBA" id="ARBA00049067"/>
    </source>
</evidence>
<dbReference type="RefSeq" id="WP_098460296.1">
    <property type="nucleotide sequence ID" value="NZ_PDJC01000001.1"/>
</dbReference>
<keyword evidence="7" id="KW-0808">Transferase</keyword>
<keyword evidence="18" id="KW-1185">Reference proteome</keyword>
<dbReference type="EMBL" id="PDJC01000001">
    <property type="protein sequence ID" value="PFG16793.1"/>
    <property type="molecule type" value="Genomic_DNA"/>
</dbReference>
<gene>
    <name evidence="17" type="ORF">ATK74_1346</name>
</gene>
<evidence type="ECO:0000256" key="5">
    <source>
        <dbReference type="ARBA" id="ARBA00013882"/>
    </source>
</evidence>
<keyword evidence="10" id="KW-0067">ATP-binding</keyword>
<evidence type="ECO:0000313" key="18">
    <source>
        <dbReference type="Proteomes" id="UP000226079"/>
    </source>
</evidence>
<dbReference type="GO" id="GO:0005524">
    <property type="term" value="F:ATP binding"/>
    <property type="evidence" value="ECO:0007669"/>
    <property type="project" value="UniProtKB-KW"/>
</dbReference>
<keyword evidence="6" id="KW-0321">Glycogen metabolism</keyword>
<reference evidence="17 18" key="1">
    <citation type="submission" date="2017-10" db="EMBL/GenBank/DDBJ databases">
        <title>Sequencing the genomes of 1000 actinobacteria strains.</title>
        <authorList>
            <person name="Klenk H.-P."/>
        </authorList>
    </citation>
    <scope>NUCLEOTIDE SEQUENCE [LARGE SCALE GENOMIC DNA]</scope>
    <source>
        <strain evidence="17 18">DSM 15597</strain>
    </source>
</reference>
<evidence type="ECO:0000256" key="1">
    <source>
        <dbReference type="ARBA" id="ARBA00004964"/>
    </source>
</evidence>
<keyword evidence="11" id="KW-0320">Glycogen biosynthesis</keyword>
<dbReference type="Gene3D" id="3.90.1200.10">
    <property type="match status" value="1"/>
</dbReference>
<dbReference type="EC" id="2.7.1.175" evidence="4"/>
<evidence type="ECO:0000256" key="9">
    <source>
        <dbReference type="ARBA" id="ARBA00022777"/>
    </source>
</evidence>
<comment type="catalytic activity">
    <reaction evidence="14">
        <text>D-maltose + ATP = alpha-maltose 1-phosphate + ADP + H(+)</text>
        <dbReference type="Rhea" id="RHEA:31915"/>
        <dbReference type="ChEBI" id="CHEBI:15378"/>
        <dbReference type="ChEBI" id="CHEBI:17306"/>
        <dbReference type="ChEBI" id="CHEBI:30616"/>
        <dbReference type="ChEBI" id="CHEBI:63576"/>
        <dbReference type="ChEBI" id="CHEBI:456216"/>
        <dbReference type="EC" id="2.7.1.175"/>
    </reaction>
</comment>
<evidence type="ECO:0000256" key="12">
    <source>
        <dbReference type="ARBA" id="ARBA00023277"/>
    </source>
</evidence>
<keyword evidence="9 17" id="KW-0418">Kinase</keyword>
<evidence type="ECO:0000256" key="3">
    <source>
        <dbReference type="ARBA" id="ARBA00011245"/>
    </source>
</evidence>
<dbReference type="InterPro" id="IPR040999">
    <property type="entry name" value="Mak_N_cap"/>
</dbReference>
<feature type="domain" description="Maltokinase N-terminal cap" evidence="16">
    <location>
        <begin position="15"/>
        <end position="102"/>
    </location>
</feature>
<evidence type="ECO:0000256" key="7">
    <source>
        <dbReference type="ARBA" id="ARBA00022679"/>
    </source>
</evidence>
<dbReference type="OrthoDB" id="3787729at2"/>
<comment type="subunit">
    <text evidence="3">Monomer.</text>
</comment>
<dbReference type="GO" id="GO:0005978">
    <property type="term" value="P:glycogen biosynthetic process"/>
    <property type="evidence" value="ECO:0007669"/>
    <property type="project" value="UniProtKB-UniPathway"/>
</dbReference>
<protein>
    <recommendedName>
        <fullName evidence="5">Maltokinase</fullName>
        <ecNumber evidence="4">2.7.1.175</ecNumber>
    </recommendedName>
    <alternativeName>
        <fullName evidence="13">Maltose-1-phosphate synthase</fullName>
    </alternativeName>
</protein>
<evidence type="ECO:0000256" key="11">
    <source>
        <dbReference type="ARBA" id="ARBA00023056"/>
    </source>
</evidence>
<sequence length="438" mass="47595">MSWAADAAAAWQRHLEQARWFSGKGRSARVSALTALDWYTPAGSWPAVRSELATVSYPDGPDEVFQLLVGYVRPGTADVPAPLGRVRLDDLGEVEFFDATEDGGSLTALVDALLTSPPPGMRWLEPSAVDPGARMRRYRGEQSNTTVVLGDGALLKLFRKLEPGANLDAEVLERLPGEITPRLFGVLRADDYDLGMFYQRITGITDGWVFATSAAAATSSFAEASADLGHALAVLHDELASAFGTAERSGDELAEVMLDRYQVAAEAVPELAVHAPAVTEVFDRLRGQRLTTQRVHGDFHLGQALHRPAADGQSPWVIIDFEGEPLKSLAERREFDTPVRDVAGALRSLDYARSAAADPDSSAALGWTAEATGAFLDGYGRHRPVQPAILQAYLLDKAIYEVVYEVRNRPGWAHIPLRAVQDELVRAQGGPTIRPKEF</sequence>
<comment type="similarity">
    <text evidence="2">Belongs to the aminoglycoside phosphotransferase family.</text>
</comment>
<dbReference type="Proteomes" id="UP000226079">
    <property type="component" value="Unassembled WGS sequence"/>
</dbReference>
<feature type="domain" description="Aminoglycoside phosphotransferase" evidence="15">
    <location>
        <begin position="136"/>
        <end position="368"/>
    </location>
</feature>
<evidence type="ECO:0000256" key="10">
    <source>
        <dbReference type="ARBA" id="ARBA00022840"/>
    </source>
</evidence>
<accession>A0A2A9CQV1</accession>
<evidence type="ECO:0000259" key="15">
    <source>
        <dbReference type="Pfam" id="PF01636"/>
    </source>
</evidence>
<evidence type="ECO:0000313" key="17">
    <source>
        <dbReference type="EMBL" id="PFG16793.1"/>
    </source>
</evidence>
<comment type="caution">
    <text evidence="17">The sequence shown here is derived from an EMBL/GenBank/DDBJ whole genome shotgun (WGS) entry which is preliminary data.</text>
</comment>
<dbReference type="GO" id="GO:0016301">
    <property type="term" value="F:kinase activity"/>
    <property type="evidence" value="ECO:0007669"/>
    <property type="project" value="UniProtKB-KW"/>
</dbReference>
<dbReference type="InterPro" id="IPR002575">
    <property type="entry name" value="Aminoglycoside_PTrfase"/>
</dbReference>
<evidence type="ECO:0000256" key="6">
    <source>
        <dbReference type="ARBA" id="ARBA00022600"/>
    </source>
</evidence>
<dbReference type="Pfam" id="PF01636">
    <property type="entry name" value="APH"/>
    <property type="match status" value="1"/>
</dbReference>
<keyword evidence="12" id="KW-0119">Carbohydrate metabolism</keyword>
<evidence type="ECO:0000256" key="8">
    <source>
        <dbReference type="ARBA" id="ARBA00022741"/>
    </source>
</evidence>
<evidence type="ECO:0000256" key="2">
    <source>
        <dbReference type="ARBA" id="ARBA00006219"/>
    </source>
</evidence>
<dbReference type="SUPFAM" id="SSF56112">
    <property type="entry name" value="Protein kinase-like (PK-like)"/>
    <property type="match status" value="1"/>
</dbReference>